<evidence type="ECO:0000313" key="3">
    <source>
        <dbReference type="Proteomes" id="UP000532936"/>
    </source>
</evidence>
<dbReference type="GO" id="GO:0016740">
    <property type="term" value="F:transferase activity"/>
    <property type="evidence" value="ECO:0007669"/>
    <property type="project" value="UniProtKB-KW"/>
</dbReference>
<name>A0A7W6A8V4_9CAUL</name>
<proteinExistence type="predicted"/>
<dbReference type="Pfam" id="PF10090">
    <property type="entry name" value="HPTransfase"/>
    <property type="match status" value="1"/>
</dbReference>
<dbReference type="Proteomes" id="UP000532936">
    <property type="component" value="Unassembled WGS sequence"/>
</dbReference>
<dbReference type="Gene3D" id="1.10.287.130">
    <property type="match status" value="1"/>
</dbReference>
<dbReference type="Gene3D" id="3.30.565.10">
    <property type="entry name" value="Histidine kinase-like ATPase, C-terminal domain"/>
    <property type="match status" value="1"/>
</dbReference>
<dbReference type="RefSeq" id="WP_183198777.1">
    <property type="nucleotide sequence ID" value="NZ_JACIDA010000004.1"/>
</dbReference>
<comment type="caution">
    <text evidence="2">The sequence shown here is derived from an EMBL/GenBank/DDBJ whole genome shotgun (WGS) entry which is preliminary data.</text>
</comment>
<keyword evidence="2" id="KW-0808">Transferase</keyword>
<evidence type="ECO:0000313" key="2">
    <source>
        <dbReference type="EMBL" id="MBB3873727.1"/>
    </source>
</evidence>
<dbReference type="InterPro" id="IPR036890">
    <property type="entry name" value="HATPase_C_sf"/>
</dbReference>
<dbReference type="AlphaFoldDB" id="A0A7W6A8V4"/>
<protein>
    <submittedName>
        <fullName evidence="2">Histidine phosphotransferase ChpT</fullName>
    </submittedName>
</protein>
<organism evidence="2 3">
    <name type="scientific">Brevundimonas mediterranea</name>
    <dbReference type="NCBI Taxonomy" id="74329"/>
    <lineage>
        <taxon>Bacteria</taxon>
        <taxon>Pseudomonadati</taxon>
        <taxon>Pseudomonadota</taxon>
        <taxon>Alphaproteobacteria</taxon>
        <taxon>Caulobacterales</taxon>
        <taxon>Caulobacteraceae</taxon>
        <taxon>Brevundimonas</taxon>
    </lineage>
</organism>
<reference evidence="2 3" key="1">
    <citation type="submission" date="2020-08" db="EMBL/GenBank/DDBJ databases">
        <title>Genomic Encyclopedia of Type Strains, Phase IV (KMG-IV): sequencing the most valuable type-strain genomes for metagenomic binning, comparative biology and taxonomic classification.</title>
        <authorList>
            <person name="Goeker M."/>
        </authorList>
    </citation>
    <scope>NUCLEOTIDE SEQUENCE [LARGE SCALE GENOMIC DNA]</scope>
    <source>
        <strain evidence="2 3">DSM 14878</strain>
    </source>
</reference>
<gene>
    <name evidence="2" type="ORF">GGR11_003293</name>
</gene>
<feature type="domain" description="Histidine phosphotransferase ChpT C-terminal" evidence="1">
    <location>
        <begin position="106"/>
        <end position="225"/>
    </location>
</feature>
<dbReference type="EMBL" id="JACIDA010000004">
    <property type="protein sequence ID" value="MBB3873727.1"/>
    <property type="molecule type" value="Genomic_DNA"/>
</dbReference>
<sequence length="236" mass="25243">MNCDLNADESMLASMNSTDAAKAPLDLPVDGTELATYVAAKLCHDFISPSGAIVSGLDLMRDPSAQDMREDALSLIEQSARKMVALVHFARVAFGAATTSERFTARELQSLVTGLTEGGRASLDWRIHEGEFSKPQARALTNLAYLTVGALPMGGDAVIQSRVENGALFIEGFAEGARARLKPEAVTGLAGERLIEGLAGQWIQPYWLWLTVVEAGGSLHVTVEDGRVVMVARMPV</sequence>
<dbReference type="NCBIfam" id="NF046025">
    <property type="entry name" value="HisPtaseChptCaul"/>
    <property type="match status" value="1"/>
</dbReference>
<accession>A0A7W6A8V4</accession>
<evidence type="ECO:0000259" key="1">
    <source>
        <dbReference type="Pfam" id="PF10090"/>
    </source>
</evidence>
<dbReference type="InterPro" id="IPR018762">
    <property type="entry name" value="ChpT_C"/>
</dbReference>